<dbReference type="GO" id="GO:0016020">
    <property type="term" value="C:membrane"/>
    <property type="evidence" value="ECO:0007669"/>
    <property type="project" value="UniProtKB-SubCell"/>
</dbReference>
<gene>
    <name evidence="7" type="ORF">ACJIZ3_012722</name>
</gene>
<keyword evidence="8" id="KW-1185">Reference proteome</keyword>
<comment type="subcellular location">
    <subcellularLocation>
        <location evidence="1">Membrane</location>
        <topology evidence="1">Single-pass membrane protein</topology>
    </subcellularLocation>
</comment>
<dbReference type="PANTHER" id="PTHR31415">
    <property type="entry name" value="OS05G0367900 PROTEIN"/>
    <property type="match status" value="1"/>
</dbReference>
<evidence type="ECO:0000256" key="5">
    <source>
        <dbReference type="SAM" id="Phobius"/>
    </source>
</evidence>
<accession>A0ABD3URD4</accession>
<keyword evidence="3 5" id="KW-1133">Transmembrane helix</keyword>
<name>A0ABD3URD4_9LAMI</name>
<feature type="transmembrane region" description="Helical" evidence="5">
    <location>
        <begin position="12"/>
        <end position="35"/>
    </location>
</feature>
<dbReference type="InterPro" id="IPR004864">
    <property type="entry name" value="LEA_2"/>
</dbReference>
<feature type="domain" description="Late embryogenesis abundant protein LEA-2 subgroup" evidence="6">
    <location>
        <begin position="74"/>
        <end position="156"/>
    </location>
</feature>
<evidence type="ECO:0000313" key="8">
    <source>
        <dbReference type="Proteomes" id="UP001634393"/>
    </source>
</evidence>
<proteinExistence type="predicted"/>
<keyword evidence="4 5" id="KW-0472">Membrane</keyword>
<dbReference type="Proteomes" id="UP001634393">
    <property type="component" value="Unassembled WGS sequence"/>
</dbReference>
<reference evidence="7 8" key="1">
    <citation type="submission" date="2024-12" db="EMBL/GenBank/DDBJ databases">
        <title>The unique morphological basis and parallel evolutionary history of personate flowers in Penstemon.</title>
        <authorList>
            <person name="Depatie T.H."/>
            <person name="Wessinger C.A."/>
        </authorList>
    </citation>
    <scope>NUCLEOTIDE SEQUENCE [LARGE SCALE GENOMIC DNA]</scope>
    <source>
        <strain evidence="7">WTNN_2</strain>
        <tissue evidence="7">Leaf</tissue>
    </source>
</reference>
<dbReference type="EMBL" id="JBJXBP010000001">
    <property type="protein sequence ID" value="KAL3850840.1"/>
    <property type="molecule type" value="Genomic_DNA"/>
</dbReference>
<dbReference type="AlphaFoldDB" id="A0ABD3URD4"/>
<evidence type="ECO:0000256" key="2">
    <source>
        <dbReference type="ARBA" id="ARBA00022692"/>
    </source>
</evidence>
<evidence type="ECO:0000256" key="4">
    <source>
        <dbReference type="ARBA" id="ARBA00023136"/>
    </source>
</evidence>
<protein>
    <recommendedName>
        <fullName evidence="6">Late embryogenesis abundant protein LEA-2 subgroup domain-containing protein</fullName>
    </recommendedName>
</protein>
<evidence type="ECO:0000256" key="3">
    <source>
        <dbReference type="ARBA" id="ARBA00022989"/>
    </source>
</evidence>
<comment type="caution">
    <text evidence="7">The sequence shown here is derived from an EMBL/GenBank/DDBJ whole genome shotgun (WGS) entry which is preliminary data.</text>
</comment>
<dbReference type="PANTHER" id="PTHR31415:SF125">
    <property type="entry name" value="HARPIN INDUCING PROTEIN 1-LIKE 9"/>
    <property type="match status" value="1"/>
</dbReference>
<evidence type="ECO:0000259" key="6">
    <source>
        <dbReference type="Pfam" id="PF03168"/>
    </source>
</evidence>
<evidence type="ECO:0000313" key="7">
    <source>
        <dbReference type="EMBL" id="KAL3850840.1"/>
    </source>
</evidence>
<dbReference type="Pfam" id="PF03168">
    <property type="entry name" value="LEA_2"/>
    <property type="match status" value="1"/>
</dbReference>
<evidence type="ECO:0000256" key="1">
    <source>
        <dbReference type="ARBA" id="ARBA00004167"/>
    </source>
</evidence>
<dbReference type="InterPro" id="IPR044839">
    <property type="entry name" value="NDR1-like"/>
</dbReference>
<keyword evidence="2 5" id="KW-0812">Transmembrane</keyword>
<sequence>MGRRRRFDEDLGIYCWFFCVVTILSLLGVVAWLSLIPRNPRFRISNVNFPSLNPGNISTTRNVSVQNNSLLFGLEIYNPNERMGIYYNSISLHLYRAGGVIGTNSTPGFYQGYKDTTLVKLLIRNNQEFWQERRGGGVEFTVRVETEVRFRIIKWKTKMRRIEYEASFSNVKFGLNGTVSGGNYTELHNASKAESKH</sequence>
<organism evidence="7 8">
    <name type="scientific">Penstemon smallii</name>
    <dbReference type="NCBI Taxonomy" id="265156"/>
    <lineage>
        <taxon>Eukaryota</taxon>
        <taxon>Viridiplantae</taxon>
        <taxon>Streptophyta</taxon>
        <taxon>Embryophyta</taxon>
        <taxon>Tracheophyta</taxon>
        <taxon>Spermatophyta</taxon>
        <taxon>Magnoliopsida</taxon>
        <taxon>eudicotyledons</taxon>
        <taxon>Gunneridae</taxon>
        <taxon>Pentapetalae</taxon>
        <taxon>asterids</taxon>
        <taxon>lamiids</taxon>
        <taxon>Lamiales</taxon>
        <taxon>Plantaginaceae</taxon>
        <taxon>Cheloneae</taxon>
        <taxon>Penstemon</taxon>
    </lineage>
</organism>